<dbReference type="InterPro" id="IPR003495">
    <property type="entry name" value="CobW/HypB/UreG_nucleotide-bd"/>
</dbReference>
<gene>
    <name evidence="8" type="ORF">PSQ40_03810</name>
</gene>
<dbReference type="InterPro" id="IPR036627">
    <property type="entry name" value="CobW-likC_sf"/>
</dbReference>
<evidence type="ECO:0000256" key="4">
    <source>
        <dbReference type="ARBA" id="ARBA00034320"/>
    </source>
</evidence>
<accession>A0ABT5MUG5</accession>
<evidence type="ECO:0000256" key="2">
    <source>
        <dbReference type="ARBA" id="ARBA00022801"/>
    </source>
</evidence>
<comment type="function">
    <text evidence="5">Zinc chaperone that directly transfers zinc cofactor to target proteins, thereby activating them. Zinc is transferred from the CXCC motif in the GTPase domain to the zinc binding site in target proteins in a process requiring GTP hydrolysis.</text>
</comment>
<feature type="domain" description="CobW C-terminal" evidence="7">
    <location>
        <begin position="246"/>
        <end position="341"/>
    </location>
</feature>
<dbReference type="SMART" id="SM00833">
    <property type="entry name" value="CobW_C"/>
    <property type="match status" value="1"/>
</dbReference>
<dbReference type="PANTHER" id="PTHR13748">
    <property type="entry name" value="COBW-RELATED"/>
    <property type="match status" value="1"/>
</dbReference>
<dbReference type="Gene3D" id="3.40.50.300">
    <property type="entry name" value="P-loop containing nucleotide triphosphate hydrolases"/>
    <property type="match status" value="1"/>
</dbReference>
<evidence type="ECO:0000256" key="1">
    <source>
        <dbReference type="ARBA" id="ARBA00022741"/>
    </source>
</evidence>
<dbReference type="SUPFAM" id="SSF52540">
    <property type="entry name" value="P-loop containing nucleoside triphosphate hydrolases"/>
    <property type="match status" value="1"/>
</dbReference>
<proteinExistence type="inferred from homology"/>
<dbReference type="CDD" id="cd03112">
    <property type="entry name" value="CobW-like"/>
    <property type="match status" value="1"/>
</dbReference>
<comment type="caution">
    <text evidence="8">The sequence shown here is derived from an EMBL/GenBank/DDBJ whole genome shotgun (WGS) entry which is preliminary data.</text>
</comment>
<keyword evidence="1" id="KW-0547">Nucleotide-binding</keyword>
<name>A0ABT5MUG5_9BURK</name>
<evidence type="ECO:0000313" key="9">
    <source>
        <dbReference type="Proteomes" id="UP001528673"/>
    </source>
</evidence>
<keyword evidence="3" id="KW-0143">Chaperone</keyword>
<keyword evidence="2" id="KW-0378">Hydrolase</keyword>
<keyword evidence="9" id="KW-1185">Reference proteome</keyword>
<protein>
    <submittedName>
        <fullName evidence="8">GTP-binding protein</fullName>
    </submittedName>
</protein>
<dbReference type="Gene3D" id="3.30.1220.10">
    <property type="entry name" value="CobW-like, C-terminal domain"/>
    <property type="match status" value="1"/>
</dbReference>
<dbReference type="EMBL" id="JAQSIP010000002">
    <property type="protein sequence ID" value="MDD0837691.1"/>
    <property type="molecule type" value="Genomic_DNA"/>
</dbReference>
<evidence type="ECO:0000256" key="3">
    <source>
        <dbReference type="ARBA" id="ARBA00023186"/>
    </source>
</evidence>
<dbReference type="Pfam" id="PF02492">
    <property type="entry name" value="cobW"/>
    <property type="match status" value="1"/>
</dbReference>
<sequence length="350" mass="37566">MSGHFSALLRAEAPHHGPRVPVSVLTGFLGSGKTTWLNRLLASPDLSGTAVIVNEFGETGLDHDLLTAAAPDDVVLLPNGCLCCAVRGDLVQALGALMDRPGQAIQRVVIETSGLAEPGPILRTLLLDPLLSPRYRLGTVFCTVDAVLGQSSLAQHPEALAQLAAADEVLLTKLDLIADPAQTAPLRDCLAQLNPSATVRALGPDGVDLLRQRLLAPGPDLAPAPGPAFYHPLAAPPTGPSHLADVQSFVLWRDEPLDLDGFAQWLDLVVAAQGEKLLRFKGLVQTVQTPEQPLVVHAMQHLFHPPAYLPAWPTADHRTRLVFIARGLDREALESTLDVMARRRRPRRPT</sequence>
<evidence type="ECO:0000256" key="5">
    <source>
        <dbReference type="ARBA" id="ARBA00045658"/>
    </source>
</evidence>
<dbReference type="InterPro" id="IPR011629">
    <property type="entry name" value="CobW-like_C"/>
</dbReference>
<evidence type="ECO:0000256" key="6">
    <source>
        <dbReference type="ARBA" id="ARBA00049117"/>
    </source>
</evidence>
<dbReference type="PANTHER" id="PTHR13748:SF62">
    <property type="entry name" value="COBW DOMAIN-CONTAINING PROTEIN"/>
    <property type="match status" value="1"/>
</dbReference>
<dbReference type="InterPro" id="IPR027417">
    <property type="entry name" value="P-loop_NTPase"/>
</dbReference>
<dbReference type="Pfam" id="PF07683">
    <property type="entry name" value="CobW_C"/>
    <property type="match status" value="1"/>
</dbReference>
<evidence type="ECO:0000259" key="7">
    <source>
        <dbReference type="SMART" id="SM00833"/>
    </source>
</evidence>
<dbReference type="Proteomes" id="UP001528673">
    <property type="component" value="Unassembled WGS sequence"/>
</dbReference>
<evidence type="ECO:0000313" key="8">
    <source>
        <dbReference type="EMBL" id="MDD0837691.1"/>
    </source>
</evidence>
<dbReference type="SUPFAM" id="SSF90002">
    <property type="entry name" value="Hypothetical protein YjiA, C-terminal domain"/>
    <property type="match status" value="1"/>
</dbReference>
<organism evidence="8 9">
    <name type="scientific">Curvibacter cyanobacteriorum</name>
    <dbReference type="NCBI Taxonomy" id="3026422"/>
    <lineage>
        <taxon>Bacteria</taxon>
        <taxon>Pseudomonadati</taxon>
        <taxon>Pseudomonadota</taxon>
        <taxon>Betaproteobacteria</taxon>
        <taxon>Burkholderiales</taxon>
        <taxon>Comamonadaceae</taxon>
        <taxon>Curvibacter</taxon>
    </lineage>
</organism>
<comment type="catalytic activity">
    <reaction evidence="6">
        <text>GTP + H2O = GDP + phosphate + H(+)</text>
        <dbReference type="Rhea" id="RHEA:19669"/>
        <dbReference type="ChEBI" id="CHEBI:15377"/>
        <dbReference type="ChEBI" id="CHEBI:15378"/>
        <dbReference type="ChEBI" id="CHEBI:37565"/>
        <dbReference type="ChEBI" id="CHEBI:43474"/>
        <dbReference type="ChEBI" id="CHEBI:58189"/>
    </reaction>
    <physiologicalReaction direction="left-to-right" evidence="6">
        <dbReference type="Rhea" id="RHEA:19670"/>
    </physiologicalReaction>
</comment>
<comment type="similarity">
    <text evidence="4">Belongs to the SIMIBI class G3E GTPase family. ZNG1 subfamily.</text>
</comment>
<reference evidence="8 9" key="1">
    <citation type="submission" date="2023-02" db="EMBL/GenBank/DDBJ databases">
        <title>Bacterial whole genomic sequence of Curvibacter sp. HBC61.</title>
        <authorList>
            <person name="Le V."/>
            <person name="Ko S.-R."/>
            <person name="Ahn C.-Y."/>
            <person name="Oh H.-M."/>
        </authorList>
    </citation>
    <scope>NUCLEOTIDE SEQUENCE [LARGE SCALE GENOMIC DNA]</scope>
    <source>
        <strain evidence="8 9">HBC61</strain>
    </source>
</reference>
<dbReference type="RefSeq" id="WP_273948944.1">
    <property type="nucleotide sequence ID" value="NZ_JAQSIP010000002.1"/>
</dbReference>
<dbReference type="InterPro" id="IPR051316">
    <property type="entry name" value="Zinc-reg_GTPase_activator"/>
</dbReference>